<dbReference type="PANTHER" id="PTHR43767">
    <property type="entry name" value="LONG-CHAIN-FATTY-ACID--COA LIGASE"/>
    <property type="match status" value="1"/>
</dbReference>
<evidence type="ECO:0000256" key="2">
    <source>
        <dbReference type="ARBA" id="ARBA00004170"/>
    </source>
</evidence>
<accession>A0A545TIE7</accession>
<keyword evidence="6" id="KW-0547">Nucleotide-binding</keyword>
<evidence type="ECO:0000256" key="9">
    <source>
        <dbReference type="ARBA" id="ARBA00022842"/>
    </source>
</evidence>
<dbReference type="EC" id="6.2.1.3" evidence="12"/>
<gene>
    <name evidence="17" type="primary">fadD</name>
    <name evidence="17" type="ORF">FLL45_03310</name>
</gene>
<dbReference type="SUPFAM" id="SSF56801">
    <property type="entry name" value="Acetyl-CoA synthetase-like"/>
    <property type="match status" value="1"/>
</dbReference>
<reference evidence="17 18" key="1">
    <citation type="submission" date="2019-06" db="EMBL/GenBank/DDBJ databases">
        <title>Draft genome of Aliikangiella marina GYP-15.</title>
        <authorList>
            <person name="Wang G."/>
        </authorList>
    </citation>
    <scope>NUCLEOTIDE SEQUENCE [LARGE SCALE GENOMIC DNA]</scope>
    <source>
        <strain evidence="17 18">GYP-15</strain>
    </source>
</reference>
<evidence type="ECO:0000259" key="15">
    <source>
        <dbReference type="Pfam" id="PF00501"/>
    </source>
</evidence>
<comment type="cofactor">
    <cofactor evidence="1">
        <name>Mg(2+)</name>
        <dbReference type="ChEBI" id="CHEBI:18420"/>
    </cofactor>
</comment>
<dbReference type="Gene3D" id="3.30.300.30">
    <property type="match status" value="1"/>
</dbReference>
<dbReference type="InterPro" id="IPR020845">
    <property type="entry name" value="AMP-binding_CS"/>
</dbReference>
<dbReference type="FunFam" id="3.40.50.12780:FF:000003">
    <property type="entry name" value="Long-chain-fatty-acid--CoA ligase FadD"/>
    <property type="match status" value="1"/>
</dbReference>
<evidence type="ECO:0000256" key="4">
    <source>
        <dbReference type="ARBA" id="ARBA00006432"/>
    </source>
</evidence>
<organism evidence="17 18">
    <name type="scientific">Aliikangiella marina</name>
    <dbReference type="NCBI Taxonomy" id="1712262"/>
    <lineage>
        <taxon>Bacteria</taxon>
        <taxon>Pseudomonadati</taxon>
        <taxon>Pseudomonadota</taxon>
        <taxon>Gammaproteobacteria</taxon>
        <taxon>Oceanospirillales</taxon>
        <taxon>Pleioneaceae</taxon>
        <taxon>Aliikangiella</taxon>
    </lineage>
</organism>
<dbReference type="SMR" id="A0A545TIE7"/>
<evidence type="ECO:0000256" key="12">
    <source>
        <dbReference type="ARBA" id="ARBA00026121"/>
    </source>
</evidence>
<dbReference type="EMBL" id="VIKR01000001">
    <property type="protein sequence ID" value="TQV76995.1"/>
    <property type="molecule type" value="Genomic_DNA"/>
</dbReference>
<evidence type="ECO:0000256" key="6">
    <source>
        <dbReference type="ARBA" id="ARBA00022741"/>
    </source>
</evidence>
<evidence type="ECO:0000313" key="17">
    <source>
        <dbReference type="EMBL" id="TQV76995.1"/>
    </source>
</evidence>
<feature type="domain" description="AMP-dependent synthetase/ligase" evidence="15">
    <location>
        <begin position="29"/>
        <end position="419"/>
    </location>
</feature>
<dbReference type="GO" id="GO:0004467">
    <property type="term" value="F:long-chain fatty acid-CoA ligase activity"/>
    <property type="evidence" value="ECO:0007669"/>
    <property type="project" value="UniProtKB-EC"/>
</dbReference>
<dbReference type="InterPro" id="IPR042099">
    <property type="entry name" value="ANL_N_sf"/>
</dbReference>
<dbReference type="Pfam" id="PF00501">
    <property type="entry name" value="AMP-binding"/>
    <property type="match status" value="1"/>
</dbReference>
<dbReference type="Proteomes" id="UP000317839">
    <property type="component" value="Unassembled WGS sequence"/>
</dbReference>
<feature type="domain" description="AMP-binding enzyme C-terminal" evidence="16">
    <location>
        <begin position="470"/>
        <end position="544"/>
    </location>
</feature>
<comment type="pathway">
    <text evidence="3">Lipid metabolism; fatty acid beta-oxidation.</text>
</comment>
<dbReference type="OrthoDB" id="9761989at2"/>
<evidence type="ECO:0000256" key="1">
    <source>
        <dbReference type="ARBA" id="ARBA00001946"/>
    </source>
</evidence>
<dbReference type="PANTHER" id="PTHR43767:SF8">
    <property type="entry name" value="LONG-CHAIN-FATTY-ACID--COA LIGASE"/>
    <property type="match status" value="1"/>
</dbReference>
<evidence type="ECO:0000256" key="5">
    <source>
        <dbReference type="ARBA" id="ARBA00022598"/>
    </source>
</evidence>
<dbReference type="RefSeq" id="WP_142888355.1">
    <property type="nucleotide sequence ID" value="NZ_VIKR01000001.1"/>
</dbReference>
<dbReference type="InterPro" id="IPR025110">
    <property type="entry name" value="AMP-bd_C"/>
</dbReference>
<comment type="subcellular location">
    <subcellularLocation>
        <location evidence="2">Membrane</location>
        <topology evidence="2">Peripheral membrane protein</topology>
    </subcellularLocation>
</comment>
<dbReference type="Pfam" id="PF13193">
    <property type="entry name" value="AMP-binding_C"/>
    <property type="match status" value="1"/>
</dbReference>
<evidence type="ECO:0000256" key="3">
    <source>
        <dbReference type="ARBA" id="ARBA00005005"/>
    </source>
</evidence>
<keyword evidence="10" id="KW-0443">Lipid metabolism</keyword>
<dbReference type="InterPro" id="IPR050237">
    <property type="entry name" value="ATP-dep_AMP-bd_enzyme"/>
</dbReference>
<dbReference type="GO" id="GO:0016020">
    <property type="term" value="C:membrane"/>
    <property type="evidence" value="ECO:0007669"/>
    <property type="project" value="UniProtKB-SubCell"/>
</dbReference>
<dbReference type="NCBIfam" id="NF005463">
    <property type="entry name" value="PRK07059.1"/>
    <property type="match status" value="1"/>
</dbReference>
<keyword evidence="11" id="KW-0472">Membrane</keyword>
<evidence type="ECO:0000256" key="8">
    <source>
        <dbReference type="ARBA" id="ARBA00022840"/>
    </source>
</evidence>
<evidence type="ECO:0000256" key="14">
    <source>
        <dbReference type="ARBA" id="ARBA00042773"/>
    </source>
</evidence>
<sequence length="553" mass="60748">MEKVWFDSYPEGVAQEIDAGTYESISQIFDESVAKFGDRPAFHNMGTTLTYKELDQLATQFAAYLQKTLGMQPGDRIAIMMPNLLQYPIAMFGAFKAGLTVINVNPLYTARELKHQLNDANADAILIVANFAHTLQEVIKETPVKHVIVTQLGDALSGIKSHIVNFVVKYIKKMVPAFDLPGAIPFKKVVSQGAGLSLDKAELTQKDIAFLQYTGGTTGVAKGAVLTHRNIVANIMQAHAWLSKILREGEEVIITALPLYHIFSLTANCMVFTKIGGTNILITNPRDMPGFVDELSKHQFTAITGVNTLFNGLLNTPGFSDLDFSTLRMTLGGGMAVQEAVAKEWHKVTGIPLLEAYGLTETSPAVCMNPMNATEYNGTIGLPISSTEVMIRDDQGNEVPLGEPGELCVRGPQVMRGYLDRPEETAKVLDEDGWFSTGDVAVMDDKGYCKIVDRKKDMILVSGFNVYPNEIEDVVVSNEKVLEVAAVGIPSETSGEVVKLFVVKKDPSLTEEELKAFCKENLTGYKCPKAIEFRDDLPKTNVGKILRRELREN</sequence>
<dbReference type="PROSITE" id="PS00455">
    <property type="entry name" value="AMP_BINDING"/>
    <property type="match status" value="1"/>
</dbReference>
<keyword evidence="8" id="KW-0067">ATP-binding</keyword>
<keyword evidence="7" id="KW-0276">Fatty acid metabolism</keyword>
<dbReference type="NCBIfam" id="NF006523">
    <property type="entry name" value="PRK08974.1"/>
    <property type="match status" value="1"/>
</dbReference>
<dbReference type="InterPro" id="IPR045851">
    <property type="entry name" value="AMP-bd_C_sf"/>
</dbReference>
<keyword evidence="9" id="KW-0460">Magnesium</keyword>
<dbReference type="GO" id="GO:0005524">
    <property type="term" value="F:ATP binding"/>
    <property type="evidence" value="ECO:0007669"/>
    <property type="project" value="UniProtKB-KW"/>
</dbReference>
<evidence type="ECO:0000256" key="10">
    <source>
        <dbReference type="ARBA" id="ARBA00023098"/>
    </source>
</evidence>
<proteinExistence type="inferred from homology"/>
<name>A0A545TIE7_9GAMM</name>
<dbReference type="FunFam" id="3.30.300.30:FF:000006">
    <property type="entry name" value="Long-chain-fatty-acid--CoA ligase FadD"/>
    <property type="match status" value="1"/>
</dbReference>
<evidence type="ECO:0000259" key="16">
    <source>
        <dbReference type="Pfam" id="PF13193"/>
    </source>
</evidence>
<keyword evidence="5 17" id="KW-0436">Ligase</keyword>
<evidence type="ECO:0000256" key="11">
    <source>
        <dbReference type="ARBA" id="ARBA00023136"/>
    </source>
</evidence>
<dbReference type="CDD" id="cd05936">
    <property type="entry name" value="FC-FACS_FadD_like"/>
    <property type="match status" value="1"/>
</dbReference>
<dbReference type="InterPro" id="IPR000873">
    <property type="entry name" value="AMP-dep_synth/lig_dom"/>
</dbReference>
<dbReference type="AlphaFoldDB" id="A0A545TIE7"/>
<keyword evidence="18" id="KW-1185">Reference proteome</keyword>
<comment type="caution">
    <text evidence="17">The sequence shown here is derived from an EMBL/GenBank/DDBJ whole genome shotgun (WGS) entry which is preliminary data.</text>
</comment>
<dbReference type="Gene3D" id="3.40.50.12780">
    <property type="entry name" value="N-terminal domain of ligase-like"/>
    <property type="match status" value="1"/>
</dbReference>
<comment type="similarity">
    <text evidence="4">Belongs to the ATP-dependent AMP-binding enzyme family.</text>
</comment>
<evidence type="ECO:0000313" key="18">
    <source>
        <dbReference type="Proteomes" id="UP000317839"/>
    </source>
</evidence>
<protein>
    <recommendedName>
        <fullName evidence="13">Long-chain-fatty-acid--CoA ligase</fullName>
        <ecNumber evidence="12">6.2.1.3</ecNumber>
    </recommendedName>
    <alternativeName>
        <fullName evidence="14">Long-chain acyl-CoA synthetase</fullName>
    </alternativeName>
</protein>
<evidence type="ECO:0000256" key="13">
    <source>
        <dbReference type="ARBA" id="ARBA00039545"/>
    </source>
</evidence>
<evidence type="ECO:0000256" key="7">
    <source>
        <dbReference type="ARBA" id="ARBA00022832"/>
    </source>
</evidence>